<evidence type="ECO:0000256" key="1">
    <source>
        <dbReference type="SAM" id="SignalP"/>
    </source>
</evidence>
<evidence type="ECO:0000313" key="3">
    <source>
        <dbReference type="Proteomes" id="UP000242258"/>
    </source>
</evidence>
<keyword evidence="1" id="KW-0732">Signal</keyword>
<comment type="caution">
    <text evidence="2">The sequence shown here is derived from an EMBL/GenBank/DDBJ whole genome shotgun (WGS) entry which is preliminary data.</text>
</comment>
<feature type="signal peptide" evidence="1">
    <location>
        <begin position="1"/>
        <end position="19"/>
    </location>
</feature>
<proteinExistence type="predicted"/>
<reference evidence="3" key="1">
    <citation type="submission" date="2016-09" db="EMBL/GenBank/DDBJ databases">
        <authorList>
            <person name="Wan X."/>
            <person name="Hou S."/>
        </authorList>
    </citation>
    <scope>NUCLEOTIDE SEQUENCE [LARGE SCALE GENOMIC DNA]</scope>
    <source>
        <strain evidence="3">KH87</strain>
    </source>
</reference>
<organism evidence="2 3">
    <name type="scientific">Rheinheimera salexigens</name>
    <dbReference type="NCBI Taxonomy" id="1628148"/>
    <lineage>
        <taxon>Bacteria</taxon>
        <taxon>Pseudomonadati</taxon>
        <taxon>Pseudomonadota</taxon>
        <taxon>Gammaproteobacteria</taxon>
        <taxon>Chromatiales</taxon>
        <taxon>Chromatiaceae</taxon>
        <taxon>Rheinheimera</taxon>
    </lineage>
</organism>
<sequence>MNTLMIASFTSLLSISAVAEPLVTETFTTPTLATEIQTDIQQYATQLSTETALHAHQALFATGLSLLSNIENDAKQDMEYLVQHMMLLAKKLAASSLKAE</sequence>
<dbReference type="RefSeq" id="WP_070048597.1">
    <property type="nucleotide sequence ID" value="NZ_CBCSDO010000003.1"/>
</dbReference>
<evidence type="ECO:0000313" key="2">
    <source>
        <dbReference type="EMBL" id="OEY69031.1"/>
    </source>
</evidence>
<name>A0A1E7Q4I4_9GAMM</name>
<protein>
    <submittedName>
        <fullName evidence="2">Uncharacterized protein</fullName>
    </submittedName>
</protein>
<gene>
    <name evidence="2" type="ORF">BI198_05195</name>
</gene>
<keyword evidence="3" id="KW-1185">Reference proteome</keyword>
<dbReference type="EMBL" id="MKEK01000001">
    <property type="protein sequence ID" value="OEY69031.1"/>
    <property type="molecule type" value="Genomic_DNA"/>
</dbReference>
<accession>A0A1E7Q4I4</accession>
<dbReference type="Proteomes" id="UP000242258">
    <property type="component" value="Unassembled WGS sequence"/>
</dbReference>
<dbReference type="AlphaFoldDB" id="A0A1E7Q4I4"/>
<feature type="chain" id="PRO_5009200359" evidence="1">
    <location>
        <begin position="20"/>
        <end position="100"/>
    </location>
</feature>
<dbReference type="STRING" id="1628148.BI198_05195"/>